<dbReference type="GO" id="GO:0016020">
    <property type="term" value="C:membrane"/>
    <property type="evidence" value="ECO:0007669"/>
    <property type="project" value="InterPro"/>
</dbReference>
<evidence type="ECO:0000313" key="2">
    <source>
        <dbReference type="EMBL" id="KAJ7333181.1"/>
    </source>
</evidence>
<dbReference type="EMBL" id="MU827787">
    <property type="protein sequence ID" value="KAJ7333181.1"/>
    <property type="molecule type" value="Genomic_DNA"/>
</dbReference>
<dbReference type="PROSITE" id="PS50278">
    <property type="entry name" value="PDGF_2"/>
    <property type="match status" value="1"/>
</dbReference>
<dbReference type="InterPro" id="IPR029034">
    <property type="entry name" value="Cystine-knot_cytokine"/>
</dbReference>
<gene>
    <name evidence="2" type="ORF">OS493_018357</name>
</gene>
<dbReference type="Proteomes" id="UP001163046">
    <property type="component" value="Unassembled WGS sequence"/>
</dbReference>
<comment type="caution">
    <text evidence="2">The sequence shown here is derived from an EMBL/GenBank/DDBJ whole genome shotgun (WGS) entry which is preliminary data.</text>
</comment>
<keyword evidence="3" id="KW-1185">Reference proteome</keyword>
<dbReference type="GO" id="GO:0008083">
    <property type="term" value="F:growth factor activity"/>
    <property type="evidence" value="ECO:0007669"/>
    <property type="project" value="InterPro"/>
</dbReference>
<protein>
    <recommendedName>
        <fullName evidence="1">Platelet-derived growth factor (PDGF) family profile domain-containing protein</fullName>
    </recommendedName>
</protein>
<accession>A0A9W9YC34</accession>
<sequence>MISNVAAPSNGTWTTRWDTNKDAVPLYMFPDKSPYYCGPFPTMVQFDKPSDVIFIPPTVRLLRCVGGCDSTHNFRNCTVVSQEEVVLTVWELGKYSGPKNITVYNHTKCACSCIKRKSDCDEKIRVYNERKCDCDCKYDKSSCNLATHDWSTTECECKCKAAPKHCDGKGGYTKNHEWNPDICDCDCKQRVKDRCARKGKVLNKSKCECECKKPLPVCVAGTKFQKSSCTCAKDTSVITK</sequence>
<dbReference type="InterPro" id="IPR000072">
    <property type="entry name" value="PDGF/VEGF_dom"/>
</dbReference>
<dbReference type="AlphaFoldDB" id="A0A9W9YC34"/>
<name>A0A9W9YC34_9CNID</name>
<dbReference type="SUPFAM" id="SSF57501">
    <property type="entry name" value="Cystine-knot cytokines"/>
    <property type="match status" value="1"/>
</dbReference>
<dbReference type="Gene3D" id="2.10.90.10">
    <property type="entry name" value="Cystine-knot cytokines"/>
    <property type="match status" value="1"/>
</dbReference>
<organism evidence="2 3">
    <name type="scientific">Desmophyllum pertusum</name>
    <dbReference type="NCBI Taxonomy" id="174260"/>
    <lineage>
        <taxon>Eukaryota</taxon>
        <taxon>Metazoa</taxon>
        <taxon>Cnidaria</taxon>
        <taxon>Anthozoa</taxon>
        <taxon>Hexacorallia</taxon>
        <taxon>Scleractinia</taxon>
        <taxon>Caryophylliina</taxon>
        <taxon>Caryophylliidae</taxon>
        <taxon>Desmophyllum</taxon>
    </lineage>
</organism>
<reference evidence="2" key="1">
    <citation type="submission" date="2023-01" db="EMBL/GenBank/DDBJ databases">
        <title>Genome assembly of the deep-sea coral Lophelia pertusa.</title>
        <authorList>
            <person name="Herrera S."/>
            <person name="Cordes E."/>
        </authorList>
    </citation>
    <scope>NUCLEOTIDE SEQUENCE</scope>
    <source>
        <strain evidence="2">USNM1676648</strain>
        <tissue evidence="2">Polyp</tissue>
    </source>
</reference>
<dbReference type="OrthoDB" id="8878063at2759"/>
<proteinExistence type="predicted"/>
<dbReference type="GO" id="GO:0005576">
    <property type="term" value="C:extracellular region"/>
    <property type="evidence" value="ECO:0007669"/>
    <property type="project" value="UniProtKB-SubCell"/>
</dbReference>
<evidence type="ECO:0000259" key="1">
    <source>
        <dbReference type="PROSITE" id="PS50278"/>
    </source>
</evidence>
<evidence type="ECO:0000313" key="3">
    <source>
        <dbReference type="Proteomes" id="UP001163046"/>
    </source>
</evidence>
<feature type="domain" description="Platelet-derived growth factor (PDGF) family profile" evidence="1">
    <location>
        <begin position="45"/>
        <end position="111"/>
    </location>
</feature>